<dbReference type="EMBL" id="MU839008">
    <property type="protein sequence ID" value="KAK1767442.1"/>
    <property type="molecule type" value="Genomic_DNA"/>
</dbReference>
<gene>
    <name evidence="3" type="ORF">QBC33DRAFT_538342</name>
</gene>
<reference evidence="3" key="1">
    <citation type="submission" date="2023-06" db="EMBL/GenBank/DDBJ databases">
        <title>Genome-scale phylogeny and comparative genomics of the fungal order Sordariales.</title>
        <authorList>
            <consortium name="Lawrence Berkeley National Laboratory"/>
            <person name="Hensen N."/>
            <person name="Bonometti L."/>
            <person name="Westerberg I."/>
            <person name="Brannstrom I.O."/>
            <person name="Guillou S."/>
            <person name="Cros-Aarteil S."/>
            <person name="Calhoun S."/>
            <person name="Haridas S."/>
            <person name="Kuo A."/>
            <person name="Mondo S."/>
            <person name="Pangilinan J."/>
            <person name="Riley R."/>
            <person name="Labutti K."/>
            <person name="Andreopoulos B."/>
            <person name="Lipzen A."/>
            <person name="Chen C."/>
            <person name="Yanf M."/>
            <person name="Daum C."/>
            <person name="Ng V."/>
            <person name="Clum A."/>
            <person name="Steindorff A."/>
            <person name="Ohm R."/>
            <person name="Martin F."/>
            <person name="Silar P."/>
            <person name="Natvig D."/>
            <person name="Lalanne C."/>
            <person name="Gautier V."/>
            <person name="Ament-Velasquez S.L."/>
            <person name="Kruys A."/>
            <person name="Hutchinson M.I."/>
            <person name="Powell A.J."/>
            <person name="Barry K."/>
            <person name="Miller A.N."/>
            <person name="Grigoriev I.V."/>
            <person name="Debuchy R."/>
            <person name="Gladieux P."/>
            <person name="Thoren M.H."/>
            <person name="Johannesson H."/>
        </authorList>
    </citation>
    <scope>NUCLEOTIDE SEQUENCE</scope>
    <source>
        <strain evidence="3">8032-3</strain>
    </source>
</reference>
<evidence type="ECO:0000313" key="3">
    <source>
        <dbReference type="EMBL" id="KAK1767442.1"/>
    </source>
</evidence>
<evidence type="ECO:0000256" key="1">
    <source>
        <dbReference type="SAM" id="Phobius"/>
    </source>
</evidence>
<evidence type="ECO:0000313" key="4">
    <source>
        <dbReference type="Proteomes" id="UP001244011"/>
    </source>
</evidence>
<feature type="chain" id="PRO_5042462084" evidence="2">
    <location>
        <begin position="19"/>
        <end position="269"/>
    </location>
</feature>
<keyword evidence="2" id="KW-0732">Signal</keyword>
<name>A0AAJ0FH86_9PEZI</name>
<accession>A0AAJ0FH86</accession>
<keyword evidence="1" id="KW-1133">Transmembrane helix</keyword>
<feature type="signal peptide" evidence="2">
    <location>
        <begin position="1"/>
        <end position="18"/>
    </location>
</feature>
<keyword evidence="1" id="KW-0472">Membrane</keyword>
<feature type="transmembrane region" description="Helical" evidence="1">
    <location>
        <begin position="249"/>
        <end position="267"/>
    </location>
</feature>
<keyword evidence="4" id="KW-1185">Reference proteome</keyword>
<protein>
    <submittedName>
        <fullName evidence="3">Uncharacterized protein</fullName>
    </submittedName>
</protein>
<organism evidence="3 4">
    <name type="scientific">Phialemonium atrogriseum</name>
    <dbReference type="NCBI Taxonomy" id="1093897"/>
    <lineage>
        <taxon>Eukaryota</taxon>
        <taxon>Fungi</taxon>
        <taxon>Dikarya</taxon>
        <taxon>Ascomycota</taxon>
        <taxon>Pezizomycotina</taxon>
        <taxon>Sordariomycetes</taxon>
        <taxon>Sordariomycetidae</taxon>
        <taxon>Cephalothecales</taxon>
        <taxon>Cephalothecaceae</taxon>
        <taxon>Phialemonium</taxon>
    </lineage>
</organism>
<dbReference type="GeneID" id="85311061"/>
<proteinExistence type="predicted"/>
<comment type="caution">
    <text evidence="3">The sequence shown here is derived from an EMBL/GenBank/DDBJ whole genome shotgun (WGS) entry which is preliminary data.</text>
</comment>
<keyword evidence="1" id="KW-0812">Transmembrane</keyword>
<dbReference type="AlphaFoldDB" id="A0AAJ0FH86"/>
<evidence type="ECO:0000256" key="2">
    <source>
        <dbReference type="SAM" id="SignalP"/>
    </source>
</evidence>
<dbReference type="RefSeq" id="XP_060283655.1">
    <property type="nucleotide sequence ID" value="XM_060427874.1"/>
</dbReference>
<sequence length="269" mass="27386">MSLFSILMLPLAVGLAGAQAVLPRQAPGGCTSSVTLPGTVVYVYEPLSTWVPGAATTTNPGPISETTTVYETVYSTFCPACTHGLGPSTYTLTQVCPGGPGSPCRPRGDNCPPGFHVVVSVCHHCGDEPLTATLTLPLPEKTATYEAAYPYFCPTGLETKTYTVAQVCRDDDPCDHPGDGRLPPGFTESVGVCATCGPNPITATLTVPAGGVPTGGAAVTVTKPLGPATETGAGDHPVYVAGAVGSPAWGFPALVLVLAVPVVLFRFGL</sequence>
<dbReference type="Proteomes" id="UP001244011">
    <property type="component" value="Unassembled WGS sequence"/>
</dbReference>